<evidence type="ECO:0000256" key="1">
    <source>
        <dbReference type="SAM" id="MobiDB-lite"/>
    </source>
</evidence>
<feature type="compositionally biased region" description="Polar residues" evidence="1">
    <location>
        <begin position="26"/>
        <end position="44"/>
    </location>
</feature>
<name>A0A7D9HTK9_PARCT</name>
<reference evidence="2" key="1">
    <citation type="submission" date="2020-04" db="EMBL/GenBank/DDBJ databases">
        <authorList>
            <person name="Alioto T."/>
            <person name="Alioto T."/>
            <person name="Gomez Garrido J."/>
        </authorList>
    </citation>
    <scope>NUCLEOTIDE SEQUENCE</scope>
    <source>
        <strain evidence="2">A484AB</strain>
    </source>
</reference>
<organism evidence="2 3">
    <name type="scientific">Paramuricea clavata</name>
    <name type="common">Red gorgonian</name>
    <name type="synonym">Violescent sea-whip</name>
    <dbReference type="NCBI Taxonomy" id="317549"/>
    <lineage>
        <taxon>Eukaryota</taxon>
        <taxon>Metazoa</taxon>
        <taxon>Cnidaria</taxon>
        <taxon>Anthozoa</taxon>
        <taxon>Octocorallia</taxon>
        <taxon>Malacalcyonacea</taxon>
        <taxon>Plexauridae</taxon>
        <taxon>Paramuricea</taxon>
    </lineage>
</organism>
<sequence length="117" mass="12578">NKSNDVIKNSKIKDVISRTPRYYLPSTGSNEAPSATNGSTNSLPVNNHQVCVPKEGSSETVFCSPSLTYQPAVVCDMDNNLKRKPSAAKECTPSKVNGNIEPSIDPEGIRRNFGGIP</sequence>
<feature type="non-terminal residue" evidence="2">
    <location>
        <position position="1"/>
    </location>
</feature>
<evidence type="ECO:0000313" key="3">
    <source>
        <dbReference type="Proteomes" id="UP001152795"/>
    </source>
</evidence>
<gene>
    <name evidence="2" type="ORF">PACLA_8A074937</name>
</gene>
<protein>
    <submittedName>
        <fullName evidence="2">Uncharacterized protein</fullName>
    </submittedName>
</protein>
<proteinExistence type="predicted"/>
<feature type="region of interest" description="Disordered" evidence="1">
    <location>
        <begin position="86"/>
        <end position="117"/>
    </location>
</feature>
<accession>A0A7D9HTK9</accession>
<evidence type="ECO:0000313" key="2">
    <source>
        <dbReference type="EMBL" id="CAB3991637.1"/>
    </source>
</evidence>
<dbReference type="Proteomes" id="UP001152795">
    <property type="component" value="Unassembled WGS sequence"/>
</dbReference>
<dbReference type="AlphaFoldDB" id="A0A7D9HTK9"/>
<keyword evidence="3" id="KW-1185">Reference proteome</keyword>
<comment type="caution">
    <text evidence="2">The sequence shown here is derived from an EMBL/GenBank/DDBJ whole genome shotgun (WGS) entry which is preliminary data.</text>
</comment>
<dbReference type="EMBL" id="CACRXK020001890">
    <property type="protein sequence ID" value="CAB3991637.1"/>
    <property type="molecule type" value="Genomic_DNA"/>
</dbReference>
<feature type="region of interest" description="Disordered" evidence="1">
    <location>
        <begin position="23"/>
        <end position="44"/>
    </location>
</feature>